<gene>
    <name evidence="3" type="ORF">SAMN04515672_2515</name>
</gene>
<sequence>MRSERVSHTVTPTDPFGRAIRDHHLGNREAPLFDRDGGARREHAIEDWYFGEHDDAAWRDRWLNGPLLDLGAGAGRDALYYQDRFETVAIDVSDHLVETMRDRGVNDARQADMFSLPDHFDRDRFRSVHSIGTQVGLAGSMHGVRAFLEDLAYVTTPDATAVLDNYIPRDDAANEVFGYRDDPAPGLAHRVYHCEYEGDVGRTLLFRVFSVDRLREATIGTPWDVAATRYGDTQWRAILEKR</sequence>
<name>A0A1G8ZZ55_9EURY</name>
<keyword evidence="3" id="KW-0489">Methyltransferase</keyword>
<feature type="region of interest" description="Disordered" evidence="1">
    <location>
        <begin position="1"/>
        <end position="21"/>
    </location>
</feature>
<keyword evidence="4" id="KW-1185">Reference proteome</keyword>
<dbReference type="STRING" id="1095776.SAMN04515672_2515"/>
<dbReference type="InterPro" id="IPR029063">
    <property type="entry name" value="SAM-dependent_MTases_sf"/>
</dbReference>
<dbReference type="Proteomes" id="UP000198882">
    <property type="component" value="Unassembled WGS sequence"/>
</dbReference>
<evidence type="ECO:0000256" key="1">
    <source>
        <dbReference type="SAM" id="MobiDB-lite"/>
    </source>
</evidence>
<keyword evidence="3" id="KW-0808">Transferase</keyword>
<evidence type="ECO:0000259" key="2">
    <source>
        <dbReference type="Pfam" id="PF08241"/>
    </source>
</evidence>
<dbReference type="EMBL" id="FNFE01000003">
    <property type="protein sequence ID" value="SDK20388.1"/>
    <property type="molecule type" value="Genomic_DNA"/>
</dbReference>
<reference evidence="4" key="1">
    <citation type="submission" date="2016-10" db="EMBL/GenBank/DDBJ databases">
        <authorList>
            <person name="Varghese N."/>
            <person name="Submissions S."/>
        </authorList>
    </citation>
    <scope>NUCLEOTIDE SEQUENCE [LARGE SCALE GENOMIC DNA]</scope>
    <source>
        <strain evidence="4">B4,CECT 8067,JCM 17497</strain>
    </source>
</reference>
<protein>
    <submittedName>
        <fullName evidence="3">Methyltransferase domain-containing protein</fullName>
    </submittedName>
</protein>
<dbReference type="AlphaFoldDB" id="A0A1G8ZZ55"/>
<dbReference type="Gene3D" id="3.40.50.150">
    <property type="entry name" value="Vaccinia Virus protein VP39"/>
    <property type="match status" value="1"/>
</dbReference>
<proteinExistence type="predicted"/>
<dbReference type="GO" id="GO:0008757">
    <property type="term" value="F:S-adenosylmethionine-dependent methyltransferase activity"/>
    <property type="evidence" value="ECO:0007669"/>
    <property type="project" value="InterPro"/>
</dbReference>
<organism evidence="3 4">
    <name type="scientific">Natronorubrum texcoconense</name>
    <dbReference type="NCBI Taxonomy" id="1095776"/>
    <lineage>
        <taxon>Archaea</taxon>
        <taxon>Methanobacteriati</taxon>
        <taxon>Methanobacteriota</taxon>
        <taxon>Stenosarchaea group</taxon>
        <taxon>Halobacteria</taxon>
        <taxon>Halobacteriales</taxon>
        <taxon>Natrialbaceae</taxon>
        <taxon>Natronorubrum</taxon>
    </lineage>
</organism>
<dbReference type="Pfam" id="PF08241">
    <property type="entry name" value="Methyltransf_11"/>
    <property type="match status" value="1"/>
</dbReference>
<evidence type="ECO:0000313" key="3">
    <source>
        <dbReference type="EMBL" id="SDK20388.1"/>
    </source>
</evidence>
<accession>A0A1G8ZZ55</accession>
<dbReference type="InterPro" id="IPR013216">
    <property type="entry name" value="Methyltransf_11"/>
</dbReference>
<evidence type="ECO:0000313" key="4">
    <source>
        <dbReference type="Proteomes" id="UP000198882"/>
    </source>
</evidence>
<feature type="domain" description="Methyltransferase type 11" evidence="2">
    <location>
        <begin position="68"/>
        <end position="131"/>
    </location>
</feature>
<dbReference type="GO" id="GO:0032259">
    <property type="term" value="P:methylation"/>
    <property type="evidence" value="ECO:0007669"/>
    <property type="project" value="UniProtKB-KW"/>
</dbReference>
<dbReference type="SUPFAM" id="SSF53335">
    <property type="entry name" value="S-adenosyl-L-methionine-dependent methyltransferases"/>
    <property type="match status" value="1"/>
</dbReference>